<organism evidence="3 4">
    <name type="scientific">Demequina litoralis</name>
    <dbReference type="NCBI Taxonomy" id="3051660"/>
    <lineage>
        <taxon>Bacteria</taxon>
        <taxon>Bacillati</taxon>
        <taxon>Actinomycetota</taxon>
        <taxon>Actinomycetes</taxon>
        <taxon>Micrococcales</taxon>
        <taxon>Demequinaceae</taxon>
        <taxon>Demequina</taxon>
    </lineage>
</organism>
<dbReference type="RefSeq" id="WP_301131945.1">
    <property type="nucleotide sequence ID" value="NZ_JAUHPW010000004.1"/>
</dbReference>
<dbReference type="EMBL" id="JAUHPW010000004">
    <property type="protein sequence ID" value="MDN4475401.1"/>
    <property type="molecule type" value="Genomic_DNA"/>
</dbReference>
<dbReference type="Proteomes" id="UP001172728">
    <property type="component" value="Unassembled WGS sequence"/>
</dbReference>
<protein>
    <submittedName>
        <fullName evidence="3">CAP domain-containing protein</fullName>
    </submittedName>
</protein>
<feature type="chain" id="PRO_5046155909" evidence="1">
    <location>
        <begin position="19"/>
        <end position="155"/>
    </location>
</feature>
<feature type="domain" description="SCP" evidence="2">
    <location>
        <begin position="36"/>
        <end position="130"/>
    </location>
</feature>
<dbReference type="PANTHER" id="PTHR31157:SF1">
    <property type="entry name" value="SCP DOMAIN-CONTAINING PROTEIN"/>
    <property type="match status" value="1"/>
</dbReference>
<accession>A0ABT8G8D9</accession>
<dbReference type="CDD" id="cd05379">
    <property type="entry name" value="CAP_bacterial"/>
    <property type="match status" value="1"/>
</dbReference>
<feature type="signal peptide" evidence="1">
    <location>
        <begin position="1"/>
        <end position="18"/>
    </location>
</feature>
<dbReference type="Gene3D" id="3.40.33.10">
    <property type="entry name" value="CAP"/>
    <property type="match status" value="1"/>
</dbReference>
<dbReference type="InterPro" id="IPR035940">
    <property type="entry name" value="CAP_sf"/>
</dbReference>
<evidence type="ECO:0000256" key="1">
    <source>
        <dbReference type="SAM" id="SignalP"/>
    </source>
</evidence>
<reference evidence="3" key="1">
    <citation type="submission" date="2023-06" db="EMBL/GenBank/DDBJ databases">
        <title>Sysu t00192.</title>
        <authorList>
            <person name="Gao L."/>
            <person name="Fang B.-Z."/>
            <person name="Li W.-J."/>
        </authorList>
    </citation>
    <scope>NUCLEOTIDE SEQUENCE</scope>
    <source>
        <strain evidence="3">SYSU T00192</strain>
    </source>
</reference>
<dbReference type="PANTHER" id="PTHR31157">
    <property type="entry name" value="SCP DOMAIN-CONTAINING PROTEIN"/>
    <property type="match status" value="1"/>
</dbReference>
<gene>
    <name evidence="3" type="ORF">QQX09_05965</name>
</gene>
<dbReference type="PROSITE" id="PS51257">
    <property type="entry name" value="PROKAR_LIPOPROTEIN"/>
    <property type="match status" value="1"/>
</dbReference>
<comment type="caution">
    <text evidence="3">The sequence shown here is derived from an EMBL/GenBank/DDBJ whole genome shotgun (WGS) entry which is preliminary data.</text>
</comment>
<keyword evidence="1" id="KW-0732">Signal</keyword>
<proteinExistence type="predicted"/>
<dbReference type="InterPro" id="IPR014044">
    <property type="entry name" value="CAP_dom"/>
</dbReference>
<sequence length="155" mass="15882">MRAGVALLAGVFAASALAGCSTPPTPPEELAREMFDLSNAQREEAGLAPLTWSDCLADKAAERAAPFVDSAELEHEVLVSSCHEGAKAGENLSRTDLSAADVVDLWMGSAGHRANILDSEFTIGAVACVAAAPNPDGGDSGVRACSQLFEGPEPS</sequence>
<keyword evidence="4" id="KW-1185">Reference proteome</keyword>
<dbReference type="SUPFAM" id="SSF55797">
    <property type="entry name" value="PR-1-like"/>
    <property type="match status" value="1"/>
</dbReference>
<evidence type="ECO:0000313" key="4">
    <source>
        <dbReference type="Proteomes" id="UP001172728"/>
    </source>
</evidence>
<evidence type="ECO:0000313" key="3">
    <source>
        <dbReference type="EMBL" id="MDN4475401.1"/>
    </source>
</evidence>
<dbReference type="Pfam" id="PF00188">
    <property type="entry name" value="CAP"/>
    <property type="match status" value="1"/>
</dbReference>
<evidence type="ECO:0000259" key="2">
    <source>
        <dbReference type="Pfam" id="PF00188"/>
    </source>
</evidence>
<name>A0ABT8G8D9_9MICO</name>